<dbReference type="PANTHER" id="PTHR32552:SF81">
    <property type="entry name" value="TONB-DEPENDENT OUTER MEMBRANE RECEPTOR"/>
    <property type="match status" value="1"/>
</dbReference>
<organism evidence="17 18">
    <name type="scientific">Sphingomonas cynarae</name>
    <dbReference type="NCBI Taxonomy" id="930197"/>
    <lineage>
        <taxon>Bacteria</taxon>
        <taxon>Pseudomonadati</taxon>
        <taxon>Pseudomonadota</taxon>
        <taxon>Alphaproteobacteria</taxon>
        <taxon>Sphingomonadales</taxon>
        <taxon>Sphingomonadaceae</taxon>
        <taxon>Sphingomonas</taxon>
    </lineage>
</organism>
<comment type="caution">
    <text evidence="17">The sequence shown here is derived from an EMBL/GenBank/DDBJ whole genome shotgun (WGS) entry which is preliminary data.</text>
</comment>
<evidence type="ECO:0000256" key="13">
    <source>
        <dbReference type="SAM" id="MobiDB-lite"/>
    </source>
</evidence>
<evidence type="ECO:0000256" key="14">
    <source>
        <dbReference type="SAM" id="SignalP"/>
    </source>
</evidence>
<reference evidence="18" key="1">
    <citation type="journal article" date="2019" name="Int. J. Syst. Evol. Microbiol.">
        <title>The Global Catalogue of Microorganisms (GCM) 10K type strain sequencing project: providing services to taxonomists for standard genome sequencing and annotation.</title>
        <authorList>
            <consortium name="The Broad Institute Genomics Platform"/>
            <consortium name="The Broad Institute Genome Sequencing Center for Infectious Disease"/>
            <person name="Wu L."/>
            <person name="Ma J."/>
        </authorList>
    </citation>
    <scope>NUCLEOTIDE SEQUENCE [LARGE SCALE GENOMIC DNA]</scope>
    <source>
        <strain evidence="18">JCM 17498</strain>
    </source>
</reference>
<dbReference type="Gene3D" id="2.40.170.20">
    <property type="entry name" value="TonB-dependent receptor, beta-barrel domain"/>
    <property type="match status" value="1"/>
</dbReference>
<dbReference type="Proteomes" id="UP001500523">
    <property type="component" value="Unassembled WGS sequence"/>
</dbReference>
<evidence type="ECO:0000256" key="9">
    <source>
        <dbReference type="ARBA" id="ARBA00023136"/>
    </source>
</evidence>
<evidence type="ECO:0000256" key="10">
    <source>
        <dbReference type="ARBA" id="ARBA00023237"/>
    </source>
</evidence>
<dbReference type="EMBL" id="BAABBF010000004">
    <property type="protein sequence ID" value="GAA3711608.1"/>
    <property type="molecule type" value="Genomic_DNA"/>
</dbReference>
<keyword evidence="9 11" id="KW-0472">Membrane</keyword>
<sequence length="755" mass="80443">MLFKAFLRASVTFGAILSAHPASAQAIPAAPTDPVATTPATPASAGAAQEPDVVLAEDGLADIIVTAQRRSENLQTVPIAATALSPTALAEKAVTRLSDLQFASPSLSVVDAGLTQSVNIRGIGLASPSPAVSNGVATYLDGLFQPPIAGTTAFYDIAGVEVLRGPQGTLVGSNSTGGAIFINSQSPKLTEVGGYVQGAYGNFDTTNLQGAVNLPITNTLAIRLAGNFQRNDSFYDDIGPLDNDPGRLNEKSGRLGVLWKPGNFEALYKLALTDRNTGGYAYRPILGTQFAALRTNDIRTLNYNAPTRNHERTLINGLDLRYVLDNGITLRSLSGYQNRRVNNLYDMDGTATASFTQNQSVREQVTTEEINIISPTDGPFDWILGGYYQHNKVDLFNTSTGNPAPTRTVAATTKTTRGIFAQGNYHLTDALEIQTGVRYSHYKTSSEGGIFRGAYVGAGTGNPAFTTVNTRIVNLGGSASDGRVTGKVAINYQLNADHFLYVFAARGYKPGGFNSATSIFKPETVWDYEAGLKSTLADGHIRTQIGGFWNEYDGFQFSITDVNTGTAGVTNLPSARIRGLEAQVQVKFGGFSGDFGGAFVDSRLGSITLVNTRRLPPGTLGPQCTTGVASSPPTCFNYGPFLQTNTGGKNLLSPKWTYNAGVQYGIKVGGNATLTPRLNYAYVGSQFTTLFYNPVTDRLSGRGLLSALLTYRSGDYQIEAYGTNLADKDYVSGQTGNNEFYGAPRQYGVRASVNF</sequence>
<evidence type="ECO:0000259" key="16">
    <source>
        <dbReference type="Pfam" id="PF07715"/>
    </source>
</evidence>
<keyword evidence="14" id="KW-0732">Signal</keyword>
<evidence type="ECO:0000256" key="4">
    <source>
        <dbReference type="ARBA" id="ARBA00022496"/>
    </source>
</evidence>
<keyword evidence="6" id="KW-0408">Iron</keyword>
<feature type="region of interest" description="Disordered" evidence="13">
    <location>
        <begin position="29"/>
        <end position="49"/>
    </location>
</feature>
<keyword evidence="17" id="KW-0675">Receptor</keyword>
<name>A0ABP7DZU6_9SPHN</name>
<keyword evidence="7" id="KW-0406">Ion transport</keyword>
<dbReference type="InterPro" id="IPR000531">
    <property type="entry name" value="Beta-barrel_TonB"/>
</dbReference>
<feature type="domain" description="TonB-dependent receptor plug" evidence="16">
    <location>
        <begin position="74"/>
        <end position="179"/>
    </location>
</feature>
<protein>
    <submittedName>
        <fullName evidence="17">TonB-dependent receptor</fullName>
    </submittedName>
</protein>
<evidence type="ECO:0000259" key="15">
    <source>
        <dbReference type="Pfam" id="PF00593"/>
    </source>
</evidence>
<dbReference type="SUPFAM" id="SSF56935">
    <property type="entry name" value="Porins"/>
    <property type="match status" value="1"/>
</dbReference>
<feature type="signal peptide" evidence="14">
    <location>
        <begin position="1"/>
        <end position="24"/>
    </location>
</feature>
<keyword evidence="18" id="KW-1185">Reference proteome</keyword>
<dbReference type="PROSITE" id="PS52016">
    <property type="entry name" value="TONB_DEPENDENT_REC_3"/>
    <property type="match status" value="1"/>
</dbReference>
<accession>A0ABP7DZU6</accession>
<keyword evidence="2 11" id="KW-0813">Transport</keyword>
<dbReference type="InterPro" id="IPR012910">
    <property type="entry name" value="Plug_dom"/>
</dbReference>
<dbReference type="Pfam" id="PF07715">
    <property type="entry name" value="Plug"/>
    <property type="match status" value="1"/>
</dbReference>
<feature type="chain" id="PRO_5045707045" evidence="14">
    <location>
        <begin position="25"/>
        <end position="755"/>
    </location>
</feature>
<keyword evidence="4" id="KW-0410">Iron transport</keyword>
<evidence type="ECO:0000256" key="6">
    <source>
        <dbReference type="ARBA" id="ARBA00023004"/>
    </source>
</evidence>
<dbReference type="PANTHER" id="PTHR32552">
    <property type="entry name" value="FERRICHROME IRON RECEPTOR-RELATED"/>
    <property type="match status" value="1"/>
</dbReference>
<feature type="domain" description="TonB-dependent receptor-like beta-barrel" evidence="15">
    <location>
        <begin position="274"/>
        <end position="725"/>
    </location>
</feature>
<comment type="similarity">
    <text evidence="11 12">Belongs to the TonB-dependent receptor family.</text>
</comment>
<evidence type="ECO:0000256" key="11">
    <source>
        <dbReference type="PROSITE-ProRule" id="PRU01360"/>
    </source>
</evidence>
<keyword evidence="3 11" id="KW-1134">Transmembrane beta strand</keyword>
<evidence type="ECO:0000256" key="8">
    <source>
        <dbReference type="ARBA" id="ARBA00023077"/>
    </source>
</evidence>
<dbReference type="RefSeq" id="WP_344693316.1">
    <property type="nucleotide sequence ID" value="NZ_BAABBF010000004.1"/>
</dbReference>
<dbReference type="Pfam" id="PF00593">
    <property type="entry name" value="TonB_dep_Rec_b-barrel"/>
    <property type="match status" value="1"/>
</dbReference>
<dbReference type="InterPro" id="IPR036942">
    <property type="entry name" value="Beta-barrel_TonB_sf"/>
</dbReference>
<proteinExistence type="inferred from homology"/>
<keyword evidence="10 11" id="KW-0998">Cell outer membrane</keyword>
<gene>
    <name evidence="17" type="ORF">GCM10022268_20750</name>
</gene>
<evidence type="ECO:0000313" key="18">
    <source>
        <dbReference type="Proteomes" id="UP001500523"/>
    </source>
</evidence>
<evidence type="ECO:0000256" key="12">
    <source>
        <dbReference type="RuleBase" id="RU003357"/>
    </source>
</evidence>
<evidence type="ECO:0000256" key="1">
    <source>
        <dbReference type="ARBA" id="ARBA00004571"/>
    </source>
</evidence>
<feature type="compositionally biased region" description="Low complexity" evidence="13">
    <location>
        <begin position="29"/>
        <end position="48"/>
    </location>
</feature>
<evidence type="ECO:0000256" key="5">
    <source>
        <dbReference type="ARBA" id="ARBA00022692"/>
    </source>
</evidence>
<evidence type="ECO:0000256" key="2">
    <source>
        <dbReference type="ARBA" id="ARBA00022448"/>
    </source>
</evidence>
<evidence type="ECO:0000256" key="7">
    <source>
        <dbReference type="ARBA" id="ARBA00023065"/>
    </source>
</evidence>
<evidence type="ECO:0000256" key="3">
    <source>
        <dbReference type="ARBA" id="ARBA00022452"/>
    </source>
</evidence>
<dbReference type="InterPro" id="IPR039426">
    <property type="entry name" value="TonB-dep_rcpt-like"/>
</dbReference>
<evidence type="ECO:0000313" key="17">
    <source>
        <dbReference type="EMBL" id="GAA3711608.1"/>
    </source>
</evidence>
<comment type="subcellular location">
    <subcellularLocation>
        <location evidence="1 11">Cell outer membrane</location>
        <topology evidence="1 11">Multi-pass membrane protein</topology>
    </subcellularLocation>
</comment>
<keyword evidence="8 12" id="KW-0798">TonB box</keyword>
<keyword evidence="5 11" id="KW-0812">Transmembrane</keyword>